<organism evidence="1 2">
    <name type="scientific">Hydrogenobacter hydrogenophilus</name>
    <dbReference type="NCBI Taxonomy" id="35835"/>
    <lineage>
        <taxon>Bacteria</taxon>
        <taxon>Pseudomonadati</taxon>
        <taxon>Aquificota</taxon>
        <taxon>Aquificia</taxon>
        <taxon>Aquificales</taxon>
        <taxon>Aquificaceae</taxon>
        <taxon>Hydrogenobacter</taxon>
    </lineage>
</organism>
<reference evidence="2" key="1">
    <citation type="submission" date="2017-09" db="EMBL/GenBank/DDBJ databases">
        <authorList>
            <person name="Varghese N."/>
            <person name="Submissions S."/>
        </authorList>
    </citation>
    <scope>NUCLEOTIDE SEQUENCE [LARGE SCALE GENOMIC DNA]</scope>
    <source>
        <strain evidence="2">DSM 2913</strain>
    </source>
</reference>
<sequence length="76" mass="9033">MWRRGRALEVFLVALLLTAQDEENIPKSMEPDLKLSYNLDKMTRLNFGVRTPTDFEYMTNGRKYINQYIIWLSIGF</sequence>
<accession>A0A285NWW5</accession>
<dbReference type="RefSeq" id="WP_096601812.1">
    <property type="nucleotide sequence ID" value="NZ_OBEN01000004.1"/>
</dbReference>
<gene>
    <name evidence="1" type="ORF">SAMN06265353_0944</name>
</gene>
<keyword evidence="2" id="KW-1185">Reference proteome</keyword>
<dbReference type="EMBL" id="OBEN01000004">
    <property type="protein sequence ID" value="SNZ13984.1"/>
    <property type="molecule type" value="Genomic_DNA"/>
</dbReference>
<dbReference type="AlphaFoldDB" id="A0A285NWW5"/>
<evidence type="ECO:0000313" key="1">
    <source>
        <dbReference type="EMBL" id="SNZ13984.1"/>
    </source>
</evidence>
<dbReference type="Proteomes" id="UP000218627">
    <property type="component" value="Unassembled WGS sequence"/>
</dbReference>
<dbReference type="OrthoDB" id="9913276at2"/>
<evidence type="ECO:0000313" key="2">
    <source>
        <dbReference type="Proteomes" id="UP000218627"/>
    </source>
</evidence>
<proteinExistence type="predicted"/>
<protein>
    <submittedName>
        <fullName evidence="1">Uncharacterized protein</fullName>
    </submittedName>
</protein>
<name>A0A285NWW5_9AQUI</name>